<comment type="similarity">
    <text evidence="5">Belongs to the methyl-accepting chemotaxis (MCP) protein family.</text>
</comment>
<accession>A0ABX0A2U3</accession>
<keyword evidence="8" id="KW-0812">Transmembrane</keyword>
<evidence type="ECO:0000313" key="12">
    <source>
        <dbReference type="Proteomes" id="UP000743899"/>
    </source>
</evidence>
<proteinExistence type="inferred from homology"/>
<dbReference type="PANTHER" id="PTHR32089:SF112">
    <property type="entry name" value="LYSOZYME-LIKE PROTEIN-RELATED"/>
    <property type="match status" value="1"/>
</dbReference>
<gene>
    <name evidence="11" type="ORF">GW534_00745</name>
</gene>
<evidence type="ECO:0000256" key="1">
    <source>
        <dbReference type="ARBA" id="ARBA00004236"/>
    </source>
</evidence>
<dbReference type="Gene3D" id="6.10.340.10">
    <property type="match status" value="1"/>
</dbReference>
<feature type="transmembrane region" description="Helical" evidence="8">
    <location>
        <begin position="14"/>
        <end position="37"/>
    </location>
</feature>
<evidence type="ECO:0000256" key="2">
    <source>
        <dbReference type="ARBA" id="ARBA00022475"/>
    </source>
</evidence>
<evidence type="ECO:0000259" key="10">
    <source>
        <dbReference type="PROSITE" id="PS50885"/>
    </source>
</evidence>
<evidence type="ECO:0000256" key="6">
    <source>
        <dbReference type="PROSITE-ProRule" id="PRU00284"/>
    </source>
</evidence>
<evidence type="ECO:0000256" key="3">
    <source>
        <dbReference type="ARBA" id="ARBA00023136"/>
    </source>
</evidence>
<organism evidence="11 12">
    <name type="scientific">Pallidibacillus pasinlerensis</name>
    <dbReference type="NCBI Taxonomy" id="2703818"/>
    <lineage>
        <taxon>Bacteria</taxon>
        <taxon>Bacillati</taxon>
        <taxon>Bacillota</taxon>
        <taxon>Bacilli</taxon>
        <taxon>Bacillales</taxon>
        <taxon>Bacillaceae</taxon>
        <taxon>Pallidibacillus</taxon>
    </lineage>
</organism>
<dbReference type="CDD" id="cd06225">
    <property type="entry name" value="HAMP"/>
    <property type="match status" value="1"/>
</dbReference>
<feature type="transmembrane region" description="Helical" evidence="8">
    <location>
        <begin position="49"/>
        <end position="75"/>
    </location>
</feature>
<dbReference type="InterPro" id="IPR004089">
    <property type="entry name" value="MCPsignal_dom"/>
</dbReference>
<keyword evidence="12" id="KW-1185">Reference proteome</keyword>
<evidence type="ECO:0000259" key="9">
    <source>
        <dbReference type="PROSITE" id="PS50111"/>
    </source>
</evidence>
<sequence>MNKNKYKFGLRKKLVWFTLILGIITYSTSGFFIYVLYPLFFEQFFENHTLYVILVLAAGAMWMGILAFFAAVLIIKPLKDLEEAAIKAAEGDMTVEVKVSKSDDEIRAVGLAFEYMLDNIRHMVQLINKNFTSTNEKVEIISAEATKATEQAENIGNTITEISQGAENSAESIQSIAESIEDVTNIANQVQMKAKDSEEKSNEMLDVLRESHKVITSLVNGIENVSKSNRETIKSVNNLTDNANQIEQIIQLVGDIAEQTNLLALNASIEAARAGEHGKGFAVVAEEVRKLADESAKAVSGIAELIRSMQNEVSQVSNLINTQVESVDHEVKKGATTREMMEQMTQTIYQVADAVKEISLLVDKQMEYIHNTSMQSQEVSAISEETSAGAQEVAAAAQEQTVGIETVEQHIKELKDLANNLKQTITKFKIN</sequence>
<dbReference type="Pfam" id="PF00672">
    <property type="entry name" value="HAMP"/>
    <property type="match status" value="1"/>
</dbReference>
<dbReference type="Proteomes" id="UP000743899">
    <property type="component" value="Unassembled WGS sequence"/>
</dbReference>
<name>A0ABX0A2U3_9BACI</name>
<dbReference type="PROSITE" id="PS50885">
    <property type="entry name" value="HAMP"/>
    <property type="match status" value="1"/>
</dbReference>
<evidence type="ECO:0000313" key="11">
    <source>
        <dbReference type="EMBL" id="NCU16304.1"/>
    </source>
</evidence>
<dbReference type="SUPFAM" id="SSF58104">
    <property type="entry name" value="Methyl-accepting chemotaxis protein (MCP) signaling domain"/>
    <property type="match status" value="1"/>
</dbReference>
<feature type="domain" description="HAMP" evidence="10">
    <location>
        <begin position="72"/>
        <end position="125"/>
    </location>
</feature>
<keyword evidence="3 8" id="KW-0472">Membrane</keyword>
<dbReference type="PANTHER" id="PTHR32089">
    <property type="entry name" value="METHYL-ACCEPTING CHEMOTAXIS PROTEIN MCPB"/>
    <property type="match status" value="1"/>
</dbReference>
<keyword evidence="2" id="KW-1003">Cell membrane</keyword>
<evidence type="ECO:0000256" key="8">
    <source>
        <dbReference type="SAM" id="Phobius"/>
    </source>
</evidence>
<feature type="coiled-coil region" evidence="7">
    <location>
        <begin position="404"/>
        <end position="431"/>
    </location>
</feature>
<protein>
    <submittedName>
        <fullName evidence="11">HAMP domain-containing protein</fullName>
    </submittedName>
</protein>
<reference evidence="11 12" key="1">
    <citation type="submission" date="2020-01" db="EMBL/GenBank/DDBJ databases">
        <title>A novel Bacillus sp. from Pasinler.</title>
        <authorList>
            <person name="Adiguzel A."/>
            <person name="Ay H."/>
            <person name="Baltaci M.O."/>
        </authorList>
    </citation>
    <scope>NUCLEOTIDE SEQUENCE [LARGE SCALE GENOMIC DNA]</scope>
    <source>
        <strain evidence="11 12">P1</strain>
    </source>
</reference>
<dbReference type="RefSeq" id="WP_161919142.1">
    <property type="nucleotide sequence ID" value="NZ_JAACYS010000002.1"/>
</dbReference>
<dbReference type="PROSITE" id="PS50111">
    <property type="entry name" value="CHEMOTAXIS_TRANSDUC_2"/>
    <property type="match status" value="1"/>
</dbReference>
<evidence type="ECO:0000256" key="7">
    <source>
        <dbReference type="SAM" id="Coils"/>
    </source>
</evidence>
<dbReference type="Gene3D" id="1.10.287.950">
    <property type="entry name" value="Methyl-accepting chemotaxis protein"/>
    <property type="match status" value="1"/>
</dbReference>
<dbReference type="InterPro" id="IPR003660">
    <property type="entry name" value="HAMP_dom"/>
</dbReference>
<dbReference type="SMART" id="SM00283">
    <property type="entry name" value="MA"/>
    <property type="match status" value="1"/>
</dbReference>
<dbReference type="SMART" id="SM00304">
    <property type="entry name" value="HAMP"/>
    <property type="match status" value="1"/>
</dbReference>
<keyword evidence="4 6" id="KW-0807">Transducer</keyword>
<dbReference type="Pfam" id="PF00015">
    <property type="entry name" value="MCPsignal"/>
    <property type="match status" value="1"/>
</dbReference>
<evidence type="ECO:0000256" key="4">
    <source>
        <dbReference type="ARBA" id="ARBA00023224"/>
    </source>
</evidence>
<keyword evidence="7" id="KW-0175">Coiled coil</keyword>
<feature type="domain" description="Methyl-accepting transducer" evidence="9">
    <location>
        <begin position="144"/>
        <end position="394"/>
    </location>
</feature>
<keyword evidence="8" id="KW-1133">Transmembrane helix</keyword>
<comment type="subcellular location">
    <subcellularLocation>
        <location evidence="1">Cell membrane</location>
    </subcellularLocation>
</comment>
<comment type="caution">
    <text evidence="11">The sequence shown here is derived from an EMBL/GenBank/DDBJ whole genome shotgun (WGS) entry which is preliminary data.</text>
</comment>
<evidence type="ECO:0000256" key="5">
    <source>
        <dbReference type="ARBA" id="ARBA00029447"/>
    </source>
</evidence>
<dbReference type="EMBL" id="JAACYS010000002">
    <property type="protein sequence ID" value="NCU16304.1"/>
    <property type="molecule type" value="Genomic_DNA"/>
</dbReference>